<gene>
    <name evidence="2" type="ORF">GWK16_10915</name>
</gene>
<accession>A0A848EEH0</accession>
<evidence type="ECO:0000313" key="2">
    <source>
        <dbReference type="EMBL" id="NMJ41755.1"/>
    </source>
</evidence>
<dbReference type="AlphaFoldDB" id="A0A848EEH0"/>
<comment type="caution">
    <text evidence="2">The sequence shown here is derived from an EMBL/GenBank/DDBJ whole genome shotgun (WGS) entry which is preliminary data.</text>
</comment>
<dbReference type="InterPro" id="IPR009325">
    <property type="entry name" value="DUF983"/>
</dbReference>
<protein>
    <submittedName>
        <fullName evidence="2">DUF983 domain-containing protein</fullName>
    </submittedName>
</protein>
<dbReference type="RefSeq" id="WP_170053999.1">
    <property type="nucleotide sequence ID" value="NZ_JABBKX010000003.1"/>
</dbReference>
<reference evidence="2 3" key="1">
    <citation type="submission" date="2020-03" db="EMBL/GenBank/DDBJ databases">
        <authorList>
            <person name="Sun Q."/>
        </authorList>
    </citation>
    <scope>NUCLEOTIDE SEQUENCE [LARGE SCALE GENOMIC DNA]</scope>
    <source>
        <strain evidence="2 3">JC162</strain>
    </source>
</reference>
<keyword evidence="3" id="KW-1185">Reference proteome</keyword>
<keyword evidence="1" id="KW-0812">Transmembrane</keyword>
<proteinExistence type="predicted"/>
<name>A0A848EEH0_9PROT</name>
<keyword evidence="1" id="KW-0472">Membrane</keyword>
<organism evidence="2 3">
    <name type="scientific">Neoroseomonas marina</name>
    <dbReference type="NCBI Taxonomy" id="1232220"/>
    <lineage>
        <taxon>Bacteria</taxon>
        <taxon>Pseudomonadati</taxon>
        <taxon>Pseudomonadota</taxon>
        <taxon>Alphaproteobacteria</taxon>
        <taxon>Acetobacterales</taxon>
        <taxon>Acetobacteraceae</taxon>
        <taxon>Neoroseomonas</taxon>
    </lineage>
</organism>
<feature type="transmembrane region" description="Helical" evidence="1">
    <location>
        <begin position="68"/>
        <end position="85"/>
    </location>
</feature>
<evidence type="ECO:0000256" key="1">
    <source>
        <dbReference type="SAM" id="Phobius"/>
    </source>
</evidence>
<sequence length="148" mass="16260">MPWETQRAEPAEVPAQPPIGTALLRGARGRCPVCGQGHLFDGYLKLVRECSVCHAPLGRIRADDAPPYFTILIAGHVLLPFVFMIEKAWHPPMWVHMTIWLPLFAIVCTLLLRPVKGAVVAWMLRLGLTGDEQGAPIVVPVRRGPGDA</sequence>
<feature type="transmembrane region" description="Helical" evidence="1">
    <location>
        <begin position="97"/>
        <end position="115"/>
    </location>
</feature>
<dbReference type="Pfam" id="PF06170">
    <property type="entry name" value="DUF983"/>
    <property type="match status" value="1"/>
</dbReference>
<dbReference type="EMBL" id="JABBKX010000003">
    <property type="protein sequence ID" value="NMJ41755.1"/>
    <property type="molecule type" value="Genomic_DNA"/>
</dbReference>
<keyword evidence="1" id="KW-1133">Transmembrane helix</keyword>
<evidence type="ECO:0000313" key="3">
    <source>
        <dbReference type="Proteomes" id="UP000548582"/>
    </source>
</evidence>
<dbReference type="Proteomes" id="UP000548582">
    <property type="component" value="Unassembled WGS sequence"/>
</dbReference>